<comment type="caution">
    <text evidence="8">The sequence shown here is derived from an EMBL/GenBank/DDBJ whole genome shotgun (WGS) entry which is preliminary data.</text>
</comment>
<evidence type="ECO:0000256" key="2">
    <source>
        <dbReference type="ARBA" id="ARBA00004754"/>
    </source>
</evidence>
<reference evidence="8 9" key="1">
    <citation type="submission" date="2019-12" db="EMBL/GenBank/DDBJ databases">
        <title>Comparative genomics gives insights into the taxonomy of the Azoarcus-Aromatoleum group and reveals separate origins of nif in the plant-associated Azoarcus and non-plant-associated Aromatoleum sub-groups.</title>
        <authorList>
            <person name="Lafos M."/>
            <person name="Maluk M."/>
            <person name="Batista M."/>
            <person name="Junghare M."/>
            <person name="Carmona M."/>
            <person name="Faoro H."/>
            <person name="Cruz L.M."/>
            <person name="Battistoni F."/>
            <person name="De Souza E."/>
            <person name="Pedrosa F."/>
            <person name="Chen W.-M."/>
            <person name="Poole P.S."/>
            <person name="Dixon R.A."/>
            <person name="James E.K."/>
        </authorList>
    </citation>
    <scope>NUCLEOTIDE SEQUENCE [LARGE SCALE GENOMIC DNA]</scope>
    <source>
        <strain evidence="8 9">ToN1</strain>
    </source>
</reference>
<dbReference type="NCBIfam" id="TIGR03164">
    <property type="entry name" value="UHCUDC"/>
    <property type="match status" value="1"/>
</dbReference>
<keyword evidence="5" id="KW-0210">Decarboxylase</keyword>
<dbReference type="SUPFAM" id="SSF158694">
    <property type="entry name" value="UraD-Like"/>
    <property type="match status" value="1"/>
</dbReference>
<accession>A0ABX1N0T0</accession>
<gene>
    <name evidence="8" type="primary">uraD</name>
    <name evidence="8" type="ORF">GPA26_22215</name>
</gene>
<comment type="pathway">
    <text evidence="2">Purine metabolism; urate degradation; (S)-allantoin from urate: step 3/3.</text>
</comment>
<protein>
    <recommendedName>
        <fullName evidence="3">2-oxo-4-hydroxy-4-carboxy-5-ureidoimidazoline decarboxylase</fullName>
        <ecNumber evidence="3">4.1.1.97</ecNumber>
    </recommendedName>
</protein>
<dbReference type="PANTHER" id="PTHR43466">
    <property type="entry name" value="2-OXO-4-HYDROXY-4-CARBOXY-5-UREIDOIMIDAZOLINE DECARBOXYLASE-RELATED"/>
    <property type="match status" value="1"/>
</dbReference>
<dbReference type="InterPro" id="IPR018020">
    <property type="entry name" value="OHCU_decarboxylase"/>
</dbReference>
<evidence type="ECO:0000256" key="4">
    <source>
        <dbReference type="ARBA" id="ARBA00022631"/>
    </source>
</evidence>
<dbReference type="Proteomes" id="UP000652074">
    <property type="component" value="Unassembled WGS sequence"/>
</dbReference>
<sequence>MDASNLHPLTVADISALGRDDFVARLGDIFEHSPWVAERAWVQRPFRDVDALHAAMAAAVDNATATEQLALIRAHPELAGREAAAGTLTAASTGEQRGAGLDRCSAEELARLRSLNAAYRERFGFPFVIAVKGRSRYEIMDIIEARLKSDADTEFRTCLDEIAKIGRLRLDALFARATFPMHTTTAA</sequence>
<dbReference type="EMBL" id="WTVR01000069">
    <property type="protein sequence ID" value="NMF91182.1"/>
    <property type="molecule type" value="Genomic_DNA"/>
</dbReference>
<evidence type="ECO:0000256" key="5">
    <source>
        <dbReference type="ARBA" id="ARBA00022793"/>
    </source>
</evidence>
<keyword evidence="6 8" id="KW-0456">Lyase</keyword>
<dbReference type="RefSeq" id="WP_169208506.1">
    <property type="nucleotide sequence ID" value="NZ_CP059560.1"/>
</dbReference>
<evidence type="ECO:0000256" key="6">
    <source>
        <dbReference type="ARBA" id="ARBA00023239"/>
    </source>
</evidence>
<dbReference type="Gene3D" id="1.10.3330.10">
    <property type="entry name" value="Oxo-4-hydroxy-4-carboxy-5-ureidoimidazoline decarboxylase"/>
    <property type="match status" value="1"/>
</dbReference>
<dbReference type="EC" id="4.1.1.97" evidence="3"/>
<organism evidence="8 9">
    <name type="scientific">Aromatoleum petrolei</name>
    <dbReference type="NCBI Taxonomy" id="76116"/>
    <lineage>
        <taxon>Bacteria</taxon>
        <taxon>Pseudomonadati</taxon>
        <taxon>Pseudomonadota</taxon>
        <taxon>Betaproteobacteria</taxon>
        <taxon>Rhodocyclales</taxon>
        <taxon>Rhodocyclaceae</taxon>
        <taxon>Aromatoleum</taxon>
    </lineage>
</organism>
<dbReference type="InterPro" id="IPR017580">
    <property type="entry name" value="OHCU_decarboxylase-1"/>
</dbReference>
<name>A0ABX1N0T0_9RHOO</name>
<keyword evidence="9" id="KW-1185">Reference proteome</keyword>
<keyword evidence="4" id="KW-0659">Purine metabolism</keyword>
<evidence type="ECO:0000256" key="3">
    <source>
        <dbReference type="ARBA" id="ARBA00012257"/>
    </source>
</evidence>
<feature type="domain" description="Oxo-4-hydroxy-4-carboxy-5-ureidoimidazoline decarboxylase" evidence="7">
    <location>
        <begin position="16"/>
        <end position="171"/>
    </location>
</feature>
<proteinExistence type="predicted"/>
<dbReference type="Pfam" id="PF09349">
    <property type="entry name" value="OHCU_decarbox"/>
    <property type="match status" value="1"/>
</dbReference>
<dbReference type="PANTHER" id="PTHR43466:SF1">
    <property type="entry name" value="2-OXO-4-HYDROXY-4-CARBOXY-5-UREIDOIMIDAZOLINE DECARBOXYLASE-RELATED"/>
    <property type="match status" value="1"/>
</dbReference>
<dbReference type="GO" id="GO:0051997">
    <property type="term" value="F:2-oxo-4-hydroxy-4-carboxy-5-ureidoimidazoline decarboxylase activity"/>
    <property type="evidence" value="ECO:0007669"/>
    <property type="project" value="UniProtKB-EC"/>
</dbReference>
<evidence type="ECO:0000259" key="7">
    <source>
        <dbReference type="Pfam" id="PF09349"/>
    </source>
</evidence>
<dbReference type="InterPro" id="IPR036778">
    <property type="entry name" value="OHCU_decarboxylase_sf"/>
</dbReference>
<comment type="catalytic activity">
    <reaction evidence="1">
        <text>5-hydroxy-2-oxo-4-ureido-2,5-dihydro-1H-imidazole-5-carboxylate + H(+) = (S)-allantoin + CO2</text>
        <dbReference type="Rhea" id="RHEA:26301"/>
        <dbReference type="ChEBI" id="CHEBI:15378"/>
        <dbReference type="ChEBI" id="CHEBI:15678"/>
        <dbReference type="ChEBI" id="CHEBI:16526"/>
        <dbReference type="ChEBI" id="CHEBI:58639"/>
        <dbReference type="EC" id="4.1.1.97"/>
    </reaction>
</comment>
<evidence type="ECO:0000313" key="8">
    <source>
        <dbReference type="EMBL" id="NMF91182.1"/>
    </source>
</evidence>
<evidence type="ECO:0000256" key="1">
    <source>
        <dbReference type="ARBA" id="ARBA00001163"/>
    </source>
</evidence>
<evidence type="ECO:0000313" key="9">
    <source>
        <dbReference type="Proteomes" id="UP000652074"/>
    </source>
</evidence>